<dbReference type="PROSITE" id="PS50191">
    <property type="entry name" value="CRAL_TRIO"/>
    <property type="match status" value="1"/>
</dbReference>
<evidence type="ECO:0000259" key="2">
    <source>
        <dbReference type="PROSITE" id="PS50191"/>
    </source>
</evidence>
<dbReference type="AlphaFoldDB" id="A0A2C6KA35"/>
<protein>
    <submittedName>
        <fullName evidence="3">Cral trio domain-containing protein</fullName>
    </submittedName>
</protein>
<keyword evidence="4" id="KW-1185">Reference proteome</keyword>
<evidence type="ECO:0000313" key="4">
    <source>
        <dbReference type="Proteomes" id="UP000221165"/>
    </source>
</evidence>
<sequence length="292" mass="33667">LSWGGGGASASGEAKKDEDRTGTSGVRTLQWEEVLWLDDDLLLSRYLRSYNWNEDEARKQLLKTLAWRRERKPQNVSPYDVMKIAEKGSIYRKGFDRHGRAIIYFKPGRDAGTSSKASQEHILYTVERALQSVKRCKGKDQLVFLLDFNGWGLSQLPTTEVSREIVTILNYHYTDVLAHAFIIDAPSFFDAVWRLVCLMVDPETAKKVVFLNSRKPEDLKRLREVVPEEYIERSIGGGGGGGERENEEKEKKEEQEDSSSEEEESDEEEEEEEEADEKDDYSHEKYWRAEKS</sequence>
<dbReference type="GO" id="GO:0008526">
    <property type="term" value="F:phosphatidylinositol transfer activity"/>
    <property type="evidence" value="ECO:0007669"/>
    <property type="project" value="TreeGrafter"/>
</dbReference>
<proteinExistence type="predicted"/>
<dbReference type="InterPro" id="IPR001251">
    <property type="entry name" value="CRAL-TRIO_dom"/>
</dbReference>
<dbReference type="OrthoDB" id="333120at2759"/>
<gene>
    <name evidence="3" type="ORF">CSUI_011231</name>
</gene>
<evidence type="ECO:0000256" key="1">
    <source>
        <dbReference type="SAM" id="MobiDB-lite"/>
    </source>
</evidence>
<feature type="region of interest" description="Disordered" evidence="1">
    <location>
        <begin position="1"/>
        <end position="23"/>
    </location>
</feature>
<dbReference type="PANTHER" id="PTHR45824">
    <property type="entry name" value="GH16843P"/>
    <property type="match status" value="1"/>
</dbReference>
<feature type="compositionally biased region" description="Basic and acidic residues" evidence="1">
    <location>
        <begin position="280"/>
        <end position="292"/>
    </location>
</feature>
<comment type="caution">
    <text evidence="3">The sequence shown here is derived from an EMBL/GenBank/DDBJ whole genome shotgun (WGS) entry which is preliminary data.</text>
</comment>
<feature type="compositionally biased region" description="Basic and acidic residues" evidence="1">
    <location>
        <begin position="242"/>
        <end position="254"/>
    </location>
</feature>
<feature type="domain" description="CRAL-TRIO" evidence="2">
    <location>
        <begin position="78"/>
        <end position="237"/>
    </location>
</feature>
<feature type="compositionally biased region" description="Acidic residues" evidence="1">
    <location>
        <begin position="255"/>
        <end position="279"/>
    </location>
</feature>
<dbReference type="InterPro" id="IPR036273">
    <property type="entry name" value="CRAL/TRIO_N_dom_sf"/>
</dbReference>
<name>A0A2C6KA35_9APIC</name>
<dbReference type="CDD" id="cd00170">
    <property type="entry name" value="SEC14"/>
    <property type="match status" value="1"/>
</dbReference>
<dbReference type="RefSeq" id="XP_067916691.1">
    <property type="nucleotide sequence ID" value="XM_068071332.1"/>
</dbReference>
<accession>A0A2C6KA35</accession>
<feature type="region of interest" description="Disordered" evidence="1">
    <location>
        <begin position="232"/>
        <end position="292"/>
    </location>
</feature>
<dbReference type="SMART" id="SM00516">
    <property type="entry name" value="SEC14"/>
    <property type="match status" value="1"/>
</dbReference>
<dbReference type="InterPro" id="IPR036865">
    <property type="entry name" value="CRAL-TRIO_dom_sf"/>
</dbReference>
<dbReference type="VEuPathDB" id="ToxoDB:CSUI_011231"/>
<dbReference type="Proteomes" id="UP000221165">
    <property type="component" value="Unassembled WGS sequence"/>
</dbReference>
<evidence type="ECO:0000313" key="3">
    <source>
        <dbReference type="EMBL" id="PHJ14957.1"/>
    </source>
</evidence>
<dbReference type="PANTHER" id="PTHR45824:SF29">
    <property type="entry name" value="GH16843P"/>
    <property type="match status" value="1"/>
</dbReference>
<organism evidence="3 4">
    <name type="scientific">Cystoisospora suis</name>
    <dbReference type="NCBI Taxonomy" id="483139"/>
    <lineage>
        <taxon>Eukaryota</taxon>
        <taxon>Sar</taxon>
        <taxon>Alveolata</taxon>
        <taxon>Apicomplexa</taxon>
        <taxon>Conoidasida</taxon>
        <taxon>Coccidia</taxon>
        <taxon>Eucoccidiorida</taxon>
        <taxon>Eimeriorina</taxon>
        <taxon>Sarcocystidae</taxon>
        <taxon>Cystoisospora</taxon>
    </lineage>
</organism>
<feature type="non-terminal residue" evidence="3">
    <location>
        <position position="1"/>
    </location>
</feature>
<dbReference type="SUPFAM" id="SSF46938">
    <property type="entry name" value="CRAL/TRIO N-terminal domain"/>
    <property type="match status" value="1"/>
</dbReference>
<dbReference type="Pfam" id="PF00650">
    <property type="entry name" value="CRAL_TRIO"/>
    <property type="match status" value="1"/>
</dbReference>
<dbReference type="GeneID" id="94434543"/>
<dbReference type="SUPFAM" id="SSF52087">
    <property type="entry name" value="CRAL/TRIO domain"/>
    <property type="match status" value="1"/>
</dbReference>
<dbReference type="Gene3D" id="3.40.525.10">
    <property type="entry name" value="CRAL-TRIO lipid binding domain"/>
    <property type="match status" value="1"/>
</dbReference>
<feature type="non-terminal residue" evidence="3">
    <location>
        <position position="292"/>
    </location>
</feature>
<reference evidence="3 4" key="1">
    <citation type="journal article" date="2017" name="Int. J. Parasitol.">
        <title>The genome of the protozoan parasite Cystoisospora suis and a reverse vaccinology approach to identify vaccine candidates.</title>
        <authorList>
            <person name="Palmieri N."/>
            <person name="Shrestha A."/>
            <person name="Ruttkowski B."/>
            <person name="Beck T."/>
            <person name="Vogl C."/>
            <person name="Tomley F."/>
            <person name="Blake D.P."/>
            <person name="Joachim A."/>
        </authorList>
    </citation>
    <scope>NUCLEOTIDE SEQUENCE [LARGE SCALE GENOMIC DNA]</scope>
    <source>
        <strain evidence="3 4">Wien I</strain>
    </source>
</reference>
<dbReference type="InterPro" id="IPR052578">
    <property type="entry name" value="PI_Transfer_CRAL-TRIO"/>
</dbReference>
<dbReference type="EMBL" id="MIGC01010270">
    <property type="protein sequence ID" value="PHJ14957.1"/>
    <property type="molecule type" value="Genomic_DNA"/>
</dbReference>